<dbReference type="Gene3D" id="2.60.40.10">
    <property type="entry name" value="Immunoglobulins"/>
    <property type="match status" value="2"/>
</dbReference>
<dbReference type="FunFam" id="2.60.40.10:FF:000333">
    <property type="entry name" value="Down syndrome cell adhesion molecule"/>
    <property type="match status" value="1"/>
</dbReference>
<proteinExistence type="predicted"/>
<dbReference type="OrthoDB" id="10001713at2759"/>
<dbReference type="InterPro" id="IPR013098">
    <property type="entry name" value="Ig_I-set"/>
</dbReference>
<dbReference type="GO" id="GO:0007156">
    <property type="term" value="P:homophilic cell adhesion via plasma membrane adhesion molecules"/>
    <property type="evidence" value="ECO:0007669"/>
    <property type="project" value="TreeGrafter"/>
</dbReference>
<dbReference type="PANTHER" id="PTHR10075">
    <property type="entry name" value="BASIGIN RELATED"/>
    <property type="match status" value="1"/>
</dbReference>
<dbReference type="InterPro" id="IPR036179">
    <property type="entry name" value="Ig-like_dom_sf"/>
</dbReference>
<keyword evidence="2" id="KW-1003">Cell membrane</keyword>
<dbReference type="EMBL" id="MRZV01000241">
    <property type="protein sequence ID" value="PIK54628.1"/>
    <property type="molecule type" value="Genomic_DNA"/>
</dbReference>
<gene>
    <name evidence="9" type="ORF">BSL78_08481</name>
</gene>
<dbReference type="InterPro" id="IPR013783">
    <property type="entry name" value="Ig-like_fold"/>
</dbReference>
<dbReference type="PANTHER" id="PTHR10075:SF100">
    <property type="entry name" value="FASCICLIN-2"/>
    <property type="match status" value="1"/>
</dbReference>
<evidence type="ECO:0000259" key="8">
    <source>
        <dbReference type="PROSITE" id="PS50835"/>
    </source>
</evidence>
<feature type="domain" description="Ig-like" evidence="8">
    <location>
        <begin position="14"/>
        <end position="100"/>
    </location>
</feature>
<comment type="subcellular location">
    <subcellularLocation>
        <location evidence="1">Cell membrane</location>
    </subcellularLocation>
</comment>
<dbReference type="GO" id="GO:0070593">
    <property type="term" value="P:dendrite self-avoidance"/>
    <property type="evidence" value="ECO:0007669"/>
    <property type="project" value="TreeGrafter"/>
</dbReference>
<accession>A0A2G8L301</accession>
<dbReference type="STRING" id="307972.A0A2G8L301"/>
<dbReference type="SMART" id="SM00408">
    <property type="entry name" value="IGc2"/>
    <property type="match status" value="2"/>
</dbReference>
<keyword evidence="7" id="KW-0393">Immunoglobulin domain</keyword>
<dbReference type="InterPro" id="IPR003598">
    <property type="entry name" value="Ig_sub2"/>
</dbReference>
<dbReference type="InterPro" id="IPR003599">
    <property type="entry name" value="Ig_sub"/>
</dbReference>
<dbReference type="SMART" id="SM00409">
    <property type="entry name" value="IG"/>
    <property type="match status" value="2"/>
</dbReference>
<dbReference type="GO" id="GO:0030424">
    <property type="term" value="C:axon"/>
    <property type="evidence" value="ECO:0007669"/>
    <property type="project" value="TreeGrafter"/>
</dbReference>
<keyword evidence="4" id="KW-0472">Membrane</keyword>
<keyword evidence="5" id="KW-1015">Disulfide bond</keyword>
<dbReference type="PROSITE" id="PS50835">
    <property type="entry name" value="IG_LIKE"/>
    <property type="match status" value="2"/>
</dbReference>
<dbReference type="GO" id="GO:0007411">
    <property type="term" value="P:axon guidance"/>
    <property type="evidence" value="ECO:0007669"/>
    <property type="project" value="TreeGrafter"/>
</dbReference>
<evidence type="ECO:0000256" key="7">
    <source>
        <dbReference type="ARBA" id="ARBA00023319"/>
    </source>
</evidence>
<organism evidence="9 10">
    <name type="scientific">Stichopus japonicus</name>
    <name type="common">Sea cucumber</name>
    <dbReference type="NCBI Taxonomy" id="307972"/>
    <lineage>
        <taxon>Eukaryota</taxon>
        <taxon>Metazoa</taxon>
        <taxon>Echinodermata</taxon>
        <taxon>Eleutherozoa</taxon>
        <taxon>Echinozoa</taxon>
        <taxon>Holothuroidea</taxon>
        <taxon>Aspidochirotacea</taxon>
        <taxon>Aspidochirotida</taxon>
        <taxon>Stichopodidae</taxon>
        <taxon>Apostichopus</taxon>
    </lineage>
</organism>
<reference evidence="9 10" key="1">
    <citation type="journal article" date="2017" name="PLoS Biol.">
        <title>The sea cucumber genome provides insights into morphological evolution and visceral regeneration.</title>
        <authorList>
            <person name="Zhang X."/>
            <person name="Sun L."/>
            <person name="Yuan J."/>
            <person name="Sun Y."/>
            <person name="Gao Y."/>
            <person name="Zhang L."/>
            <person name="Li S."/>
            <person name="Dai H."/>
            <person name="Hamel J.F."/>
            <person name="Liu C."/>
            <person name="Yu Y."/>
            <person name="Liu S."/>
            <person name="Lin W."/>
            <person name="Guo K."/>
            <person name="Jin S."/>
            <person name="Xu P."/>
            <person name="Storey K.B."/>
            <person name="Huan P."/>
            <person name="Zhang T."/>
            <person name="Zhou Y."/>
            <person name="Zhang J."/>
            <person name="Lin C."/>
            <person name="Li X."/>
            <person name="Xing L."/>
            <person name="Huo D."/>
            <person name="Sun M."/>
            <person name="Wang L."/>
            <person name="Mercier A."/>
            <person name="Li F."/>
            <person name="Yang H."/>
            <person name="Xiang J."/>
        </authorList>
    </citation>
    <scope>NUCLEOTIDE SEQUENCE [LARGE SCALE GENOMIC DNA]</scope>
    <source>
        <strain evidence="9">Shaxun</strain>
        <tissue evidence="9">Muscle</tissue>
    </source>
</reference>
<protein>
    <submittedName>
        <fullName evidence="9">Putative Down syndrome cell adhesion molecule-like</fullName>
    </submittedName>
</protein>
<evidence type="ECO:0000256" key="4">
    <source>
        <dbReference type="ARBA" id="ARBA00023136"/>
    </source>
</evidence>
<evidence type="ECO:0000313" key="9">
    <source>
        <dbReference type="EMBL" id="PIK54628.1"/>
    </source>
</evidence>
<evidence type="ECO:0000256" key="3">
    <source>
        <dbReference type="ARBA" id="ARBA00022737"/>
    </source>
</evidence>
<name>A0A2G8L301_STIJA</name>
<dbReference type="Proteomes" id="UP000230750">
    <property type="component" value="Unassembled WGS sequence"/>
</dbReference>
<feature type="domain" description="Ig-like" evidence="8">
    <location>
        <begin position="105"/>
        <end position="189"/>
    </location>
</feature>
<dbReference type="FunFam" id="2.60.40.10:FF:000005">
    <property type="entry name" value="Neuronal cell adhesion molecule"/>
    <property type="match status" value="1"/>
</dbReference>
<dbReference type="Pfam" id="PF13927">
    <property type="entry name" value="Ig_3"/>
    <property type="match status" value="1"/>
</dbReference>
<dbReference type="AlphaFoldDB" id="A0A2G8L301"/>
<keyword evidence="3" id="KW-0677">Repeat</keyword>
<dbReference type="GO" id="GO:0098632">
    <property type="term" value="F:cell-cell adhesion mediator activity"/>
    <property type="evidence" value="ECO:0007669"/>
    <property type="project" value="TreeGrafter"/>
</dbReference>
<evidence type="ECO:0000256" key="6">
    <source>
        <dbReference type="ARBA" id="ARBA00023180"/>
    </source>
</evidence>
<comment type="caution">
    <text evidence="9">The sequence shown here is derived from an EMBL/GenBank/DDBJ whole genome shotgun (WGS) entry which is preliminary data.</text>
</comment>
<evidence type="ECO:0000313" key="10">
    <source>
        <dbReference type="Proteomes" id="UP000230750"/>
    </source>
</evidence>
<keyword evidence="6" id="KW-0325">Glycoprotein</keyword>
<sequence length="199" mass="21836">MLNYLYLALHTGNPYIRPIANVTAVAGTTVVVHCRVAGYPITLIRWLKNSLTLPLNIRQTVLSNGTMIIRDVTKRPDEGLYSCRASNNQGIMATKMFHLTVQIPPEIAPFSNVTLTQGERTQLLCTVNRGDTPMNITWYKDGEDIPPGHGIQIHYTEFSSTLGIADASVSHEGSYTCEAQNHAASATFTGYLTVNGKLI</sequence>
<dbReference type="SUPFAM" id="SSF48726">
    <property type="entry name" value="Immunoglobulin"/>
    <property type="match status" value="2"/>
</dbReference>
<evidence type="ECO:0000256" key="2">
    <source>
        <dbReference type="ARBA" id="ARBA00022475"/>
    </source>
</evidence>
<dbReference type="GO" id="GO:0005886">
    <property type="term" value="C:plasma membrane"/>
    <property type="evidence" value="ECO:0007669"/>
    <property type="project" value="UniProtKB-SubCell"/>
</dbReference>
<dbReference type="Pfam" id="PF07679">
    <property type="entry name" value="I-set"/>
    <property type="match status" value="1"/>
</dbReference>
<evidence type="ECO:0000256" key="5">
    <source>
        <dbReference type="ARBA" id="ARBA00023157"/>
    </source>
</evidence>
<keyword evidence="10" id="KW-1185">Reference proteome</keyword>
<dbReference type="InterPro" id="IPR007110">
    <property type="entry name" value="Ig-like_dom"/>
</dbReference>
<evidence type="ECO:0000256" key="1">
    <source>
        <dbReference type="ARBA" id="ARBA00004236"/>
    </source>
</evidence>